<keyword evidence="7" id="KW-0808">Transferase</keyword>
<keyword evidence="8" id="KW-0479">Metal-binding</keyword>
<evidence type="ECO:0000259" key="15">
    <source>
        <dbReference type="Pfam" id="PF01326"/>
    </source>
</evidence>
<dbReference type="InterPro" id="IPR013815">
    <property type="entry name" value="ATP_grasp_subdomain_1"/>
</dbReference>
<dbReference type="InterPro" id="IPR002192">
    <property type="entry name" value="PPDK_AMP/ATP-bd"/>
</dbReference>
<accession>A0ABT4DVJ9</accession>
<organism evidence="16 17">
    <name type="scientific">Paenibacillus apiarius</name>
    <dbReference type="NCBI Taxonomy" id="46240"/>
    <lineage>
        <taxon>Bacteria</taxon>
        <taxon>Bacillati</taxon>
        <taxon>Bacillota</taxon>
        <taxon>Bacilli</taxon>
        <taxon>Bacillales</taxon>
        <taxon>Paenibacillaceae</taxon>
        <taxon>Paenibacillus</taxon>
    </lineage>
</organism>
<comment type="similarity">
    <text evidence="4">Belongs to the PEP-utilizing enzyme family.</text>
</comment>
<reference evidence="16 17" key="1">
    <citation type="submission" date="2022-05" db="EMBL/GenBank/DDBJ databases">
        <title>Genome Sequencing of Bee-Associated Microbes.</title>
        <authorList>
            <person name="Dunlap C."/>
        </authorList>
    </citation>
    <scope>NUCLEOTIDE SEQUENCE [LARGE SCALE GENOMIC DNA]</scope>
    <source>
        <strain evidence="16 17">NRRL NRS-1438</strain>
    </source>
</reference>
<feature type="domain" description="Pyruvate phosphate dikinase AMP/ATP-binding" evidence="15">
    <location>
        <begin position="24"/>
        <end position="84"/>
    </location>
</feature>
<evidence type="ECO:0000256" key="4">
    <source>
        <dbReference type="ARBA" id="ARBA00007837"/>
    </source>
</evidence>
<evidence type="ECO:0000256" key="7">
    <source>
        <dbReference type="ARBA" id="ARBA00022679"/>
    </source>
</evidence>
<evidence type="ECO:0000256" key="9">
    <source>
        <dbReference type="ARBA" id="ARBA00022741"/>
    </source>
</evidence>
<evidence type="ECO:0000256" key="14">
    <source>
        <dbReference type="ARBA" id="ARBA00047700"/>
    </source>
</evidence>
<dbReference type="PANTHER" id="PTHR43030:SF1">
    <property type="entry name" value="PHOSPHOENOLPYRUVATE SYNTHASE"/>
    <property type="match status" value="1"/>
</dbReference>
<evidence type="ECO:0000256" key="5">
    <source>
        <dbReference type="ARBA" id="ARBA00011996"/>
    </source>
</evidence>
<evidence type="ECO:0000313" key="16">
    <source>
        <dbReference type="EMBL" id="MCY9521270.1"/>
    </source>
</evidence>
<dbReference type="PANTHER" id="PTHR43030">
    <property type="entry name" value="PHOSPHOENOLPYRUVATE SYNTHASE"/>
    <property type="match status" value="1"/>
</dbReference>
<evidence type="ECO:0000256" key="13">
    <source>
        <dbReference type="ARBA" id="ARBA00033470"/>
    </source>
</evidence>
<keyword evidence="17" id="KW-1185">Reference proteome</keyword>
<sequence>MRWNESLKKDLVLWLDHTVKEDISLVGGKGANLGETFQAGFPIPRAFSVSALAYKRQLAQTVIGSKLDELLRNHAEDPEYQSKQQNNGFWQFQCCRRLRTAFVNIIVKWASNTCGSTFLGNSRGFTESVKYFV</sequence>
<evidence type="ECO:0000256" key="3">
    <source>
        <dbReference type="ARBA" id="ARBA00004742"/>
    </source>
</evidence>
<comment type="cofactor">
    <cofactor evidence="1">
        <name>Mg(2+)</name>
        <dbReference type="ChEBI" id="CHEBI:18420"/>
    </cofactor>
</comment>
<comment type="pathway">
    <text evidence="3">Carbohydrate biosynthesis; gluconeogenesis.</text>
</comment>
<evidence type="ECO:0000256" key="10">
    <source>
        <dbReference type="ARBA" id="ARBA00022777"/>
    </source>
</evidence>
<evidence type="ECO:0000256" key="1">
    <source>
        <dbReference type="ARBA" id="ARBA00001946"/>
    </source>
</evidence>
<gene>
    <name evidence="16" type="ORF">M5X09_16605</name>
</gene>
<comment type="function">
    <text evidence="2">Catalyzes the phosphorylation of pyruvate to phosphoenolpyruvate.</text>
</comment>
<comment type="caution">
    <text evidence="16">The sequence shown here is derived from an EMBL/GenBank/DDBJ whole genome shotgun (WGS) entry which is preliminary data.</text>
</comment>
<protein>
    <recommendedName>
        <fullName evidence="6">Phosphoenolpyruvate synthase</fullName>
        <ecNumber evidence="5">2.7.9.2</ecNumber>
    </recommendedName>
    <alternativeName>
        <fullName evidence="13">Pyruvate, water dikinase</fullName>
    </alternativeName>
</protein>
<evidence type="ECO:0000256" key="6">
    <source>
        <dbReference type="ARBA" id="ARBA00021623"/>
    </source>
</evidence>
<evidence type="ECO:0000256" key="11">
    <source>
        <dbReference type="ARBA" id="ARBA00022840"/>
    </source>
</evidence>
<keyword evidence="10" id="KW-0418">Kinase</keyword>
<evidence type="ECO:0000256" key="12">
    <source>
        <dbReference type="ARBA" id="ARBA00022842"/>
    </source>
</evidence>
<keyword evidence="11" id="KW-0067">ATP-binding</keyword>
<comment type="catalytic activity">
    <reaction evidence="14">
        <text>pyruvate + ATP + H2O = phosphoenolpyruvate + AMP + phosphate + 2 H(+)</text>
        <dbReference type="Rhea" id="RHEA:11364"/>
        <dbReference type="ChEBI" id="CHEBI:15361"/>
        <dbReference type="ChEBI" id="CHEBI:15377"/>
        <dbReference type="ChEBI" id="CHEBI:15378"/>
        <dbReference type="ChEBI" id="CHEBI:30616"/>
        <dbReference type="ChEBI" id="CHEBI:43474"/>
        <dbReference type="ChEBI" id="CHEBI:58702"/>
        <dbReference type="ChEBI" id="CHEBI:456215"/>
        <dbReference type="EC" id="2.7.9.2"/>
    </reaction>
</comment>
<dbReference type="SUPFAM" id="SSF56059">
    <property type="entry name" value="Glutathione synthetase ATP-binding domain-like"/>
    <property type="match status" value="1"/>
</dbReference>
<dbReference type="EC" id="2.7.9.2" evidence="5"/>
<proteinExistence type="inferred from homology"/>
<evidence type="ECO:0000256" key="2">
    <source>
        <dbReference type="ARBA" id="ARBA00002988"/>
    </source>
</evidence>
<keyword evidence="9" id="KW-0547">Nucleotide-binding</keyword>
<dbReference type="Proteomes" id="UP001207626">
    <property type="component" value="Unassembled WGS sequence"/>
</dbReference>
<name>A0ABT4DVJ9_9BACL</name>
<keyword evidence="12" id="KW-0460">Magnesium</keyword>
<dbReference type="RefSeq" id="WP_268601242.1">
    <property type="nucleotide sequence ID" value="NZ_JAMDLV010000021.1"/>
</dbReference>
<dbReference type="Gene3D" id="3.30.1490.20">
    <property type="entry name" value="ATP-grasp fold, A domain"/>
    <property type="match status" value="1"/>
</dbReference>
<dbReference type="EMBL" id="JAMDLW010000022">
    <property type="protein sequence ID" value="MCY9521270.1"/>
    <property type="molecule type" value="Genomic_DNA"/>
</dbReference>
<evidence type="ECO:0000313" key="17">
    <source>
        <dbReference type="Proteomes" id="UP001207626"/>
    </source>
</evidence>
<dbReference type="InterPro" id="IPR006319">
    <property type="entry name" value="PEP_synth"/>
</dbReference>
<dbReference type="Pfam" id="PF01326">
    <property type="entry name" value="PPDK_N"/>
    <property type="match status" value="1"/>
</dbReference>
<evidence type="ECO:0000256" key="8">
    <source>
        <dbReference type="ARBA" id="ARBA00022723"/>
    </source>
</evidence>